<name>A0A1L7RSA0_9ACTO</name>
<feature type="transmembrane region" description="Helical" evidence="1">
    <location>
        <begin position="76"/>
        <end position="94"/>
    </location>
</feature>
<feature type="transmembrane region" description="Helical" evidence="1">
    <location>
        <begin position="210"/>
        <end position="231"/>
    </location>
</feature>
<feature type="transmembrane region" description="Helical" evidence="1">
    <location>
        <begin position="418"/>
        <end position="437"/>
    </location>
</feature>
<sequence>MSPPDRHASKPPPGRELRRWVRAHTARTRSPWALLGDIYDAVLAAAILAALAAPYLGRLGTGTTTPISGTVGMDPTWAVLVLLLLLAGLVVEPLRRLGPLFLRPYEAAWWLNMPGDRSGLLEPVAWAEAAVAVAAGGGAGLLLAVMAGAGATAATGMVLFGGAAGALLLVALVHAQVVDAGLPAVRATPLGASVIALSAGAFGAPSPSRVAGGLLVSLGLVAGLATALWWWRLRVRLVDIPDAHLLEVAARNLGVQVSLLSLDTRALGRLLSAPVRRPAVSSPLPLARLALRLPPGLRPLLGVAQADCLLLWRQPRRALQLLAGGIVAVFPLFSSGVGAIGAVVFHLVGGWLAVLALAEPARRAWFDGGADASWPAGPVRVRCGHLLLPAAIMIAWTAAVVAAQLFTSGRAPDSAGQAWAAVGLVVAAGCGWGGAALRSGFRPTPDFSLGLVASPVGSLPPGAVEMLVSGPDAAAIAGLPTALLALGVPATPRLLGVQLVASGVVIVWGLLTGRRA</sequence>
<feature type="transmembrane region" description="Helical" evidence="1">
    <location>
        <begin position="187"/>
        <end position="204"/>
    </location>
</feature>
<dbReference type="Pfam" id="PF19814">
    <property type="entry name" value="DUF6297"/>
    <property type="match status" value="1"/>
</dbReference>
<feature type="transmembrane region" description="Helical" evidence="1">
    <location>
        <begin position="494"/>
        <end position="511"/>
    </location>
</feature>
<feature type="transmembrane region" description="Helical" evidence="1">
    <location>
        <begin position="153"/>
        <end position="175"/>
    </location>
</feature>
<evidence type="ECO:0000256" key="1">
    <source>
        <dbReference type="SAM" id="Phobius"/>
    </source>
</evidence>
<dbReference type="EMBL" id="LK995539">
    <property type="protein sequence ID" value="CED92284.1"/>
    <property type="molecule type" value="Genomic_DNA"/>
</dbReference>
<feature type="transmembrane region" description="Helical" evidence="1">
    <location>
        <begin position="32"/>
        <end position="56"/>
    </location>
</feature>
<feature type="transmembrane region" description="Helical" evidence="1">
    <location>
        <begin position="386"/>
        <end position="406"/>
    </location>
</feature>
<accession>A0A1L7RSA0</accession>
<proteinExistence type="predicted"/>
<feature type="transmembrane region" description="Helical" evidence="1">
    <location>
        <begin position="124"/>
        <end position="147"/>
    </location>
</feature>
<evidence type="ECO:0000313" key="2">
    <source>
        <dbReference type="EMBL" id="CED92284.1"/>
    </source>
</evidence>
<organism evidence="2">
    <name type="scientific">Actinomyces succiniciruminis</name>
    <dbReference type="NCBI Taxonomy" id="1522002"/>
    <lineage>
        <taxon>Bacteria</taxon>
        <taxon>Bacillati</taxon>
        <taxon>Actinomycetota</taxon>
        <taxon>Actinomycetes</taxon>
        <taxon>Actinomycetales</taxon>
        <taxon>Actinomycetaceae</taxon>
        <taxon>Actinomyces</taxon>
    </lineage>
</organism>
<reference evidence="2" key="1">
    <citation type="submission" date="2014-07" db="EMBL/GenBank/DDBJ databases">
        <authorList>
            <person name="Zhang J.E."/>
            <person name="Yang H."/>
            <person name="Guo J."/>
            <person name="Deng Z."/>
            <person name="Luo H."/>
            <person name="Luo M."/>
            <person name="Zhao B."/>
        </authorList>
    </citation>
    <scope>NUCLEOTIDE SEQUENCE</scope>
    <source>
        <strain evidence="2">AM4</strain>
    </source>
</reference>
<protein>
    <submittedName>
        <fullName evidence="2">Tat pathway signal sequence</fullName>
    </submittedName>
</protein>
<feature type="transmembrane region" description="Helical" evidence="1">
    <location>
        <begin position="321"/>
        <end position="348"/>
    </location>
</feature>
<dbReference type="InterPro" id="IPR046264">
    <property type="entry name" value="DUF6297"/>
</dbReference>
<keyword evidence="1" id="KW-0812">Transmembrane</keyword>
<keyword evidence="1" id="KW-1133">Transmembrane helix</keyword>
<gene>
    <name evidence="2" type="ORF">AAM4_2452</name>
</gene>
<keyword evidence="1" id="KW-0472">Membrane</keyword>
<dbReference type="AlphaFoldDB" id="A0A1L7RSA0"/>